<organism evidence="2 3">
    <name type="scientific">Albugo candida</name>
    <dbReference type="NCBI Taxonomy" id="65357"/>
    <lineage>
        <taxon>Eukaryota</taxon>
        <taxon>Sar</taxon>
        <taxon>Stramenopiles</taxon>
        <taxon>Oomycota</taxon>
        <taxon>Peronosporomycetes</taxon>
        <taxon>Albuginales</taxon>
        <taxon>Albuginaceae</taxon>
        <taxon>Albugo</taxon>
    </lineage>
</organism>
<evidence type="ECO:0000313" key="3">
    <source>
        <dbReference type="Proteomes" id="UP000053237"/>
    </source>
</evidence>
<accession>A0A024FU98</accession>
<dbReference type="EMBL" id="CAIX01000367">
    <property type="protein sequence ID" value="CCI10733.1"/>
    <property type="molecule type" value="Genomic_DNA"/>
</dbReference>
<reference evidence="2 3" key="1">
    <citation type="submission" date="2012-05" db="EMBL/GenBank/DDBJ databases">
        <title>Recombination and specialization in a pathogen metapopulation.</title>
        <authorList>
            <person name="Gardiner A."/>
            <person name="Kemen E."/>
            <person name="Schultz-Larsen T."/>
            <person name="MacLean D."/>
            <person name="Van Oosterhout C."/>
            <person name="Jones J.D.G."/>
        </authorList>
    </citation>
    <scope>NUCLEOTIDE SEQUENCE [LARGE SCALE GENOMIC DNA]</scope>
    <source>
        <strain evidence="2 3">Ac Nc2</strain>
    </source>
</reference>
<proteinExistence type="predicted"/>
<keyword evidence="3" id="KW-1185">Reference proteome</keyword>
<protein>
    <submittedName>
        <fullName evidence="2">Uncharacterized protein</fullName>
    </submittedName>
</protein>
<gene>
    <name evidence="2" type="ORF">BN9_114240</name>
</gene>
<dbReference type="InParanoid" id="A0A024FU98"/>
<evidence type="ECO:0000313" key="2">
    <source>
        <dbReference type="EMBL" id="CCI10733.1"/>
    </source>
</evidence>
<feature type="region of interest" description="Disordered" evidence="1">
    <location>
        <begin position="1"/>
        <end position="36"/>
    </location>
</feature>
<evidence type="ECO:0000256" key="1">
    <source>
        <dbReference type="SAM" id="MobiDB-lite"/>
    </source>
</evidence>
<sequence>MNAEEGKRRVAVRDERKERSEQSTNHSESAEAGGKHVQELIRLRDQISECRGAQNAHLQSHGYTEESIIKPFRGGSAGQLYAIKHPGQWDDVVRPIRGGSQYPSASST</sequence>
<dbReference type="AlphaFoldDB" id="A0A024FU98"/>
<feature type="compositionally biased region" description="Basic and acidic residues" evidence="1">
    <location>
        <begin position="1"/>
        <end position="21"/>
    </location>
</feature>
<name>A0A024FU98_9STRA</name>
<comment type="caution">
    <text evidence="2">The sequence shown here is derived from an EMBL/GenBank/DDBJ whole genome shotgun (WGS) entry which is preliminary data.</text>
</comment>
<dbReference type="Proteomes" id="UP000053237">
    <property type="component" value="Unassembled WGS sequence"/>
</dbReference>